<proteinExistence type="predicted"/>
<dbReference type="Proteomes" id="UP000219338">
    <property type="component" value="Unassembled WGS sequence"/>
</dbReference>
<name>A0A284R286_ARMOS</name>
<evidence type="ECO:0000313" key="2">
    <source>
        <dbReference type="Proteomes" id="UP000219338"/>
    </source>
</evidence>
<dbReference type="AlphaFoldDB" id="A0A284R286"/>
<keyword evidence="2" id="KW-1185">Reference proteome</keyword>
<sequence>MSINPGSQFPNDKYWHARAAPFETGDMMTHDEAVVETLLVQHIYDQYLPLWVIFPTNLLHRGAERKISIDEHSTTVPEMKDSNRE</sequence>
<evidence type="ECO:0000313" key="1">
    <source>
        <dbReference type="EMBL" id="SJL02806.1"/>
    </source>
</evidence>
<gene>
    <name evidence="1" type="ORF">ARMOST_06143</name>
</gene>
<accession>A0A284R286</accession>
<organism evidence="1 2">
    <name type="scientific">Armillaria ostoyae</name>
    <name type="common">Armillaria root rot fungus</name>
    <dbReference type="NCBI Taxonomy" id="47428"/>
    <lineage>
        <taxon>Eukaryota</taxon>
        <taxon>Fungi</taxon>
        <taxon>Dikarya</taxon>
        <taxon>Basidiomycota</taxon>
        <taxon>Agaricomycotina</taxon>
        <taxon>Agaricomycetes</taxon>
        <taxon>Agaricomycetidae</taxon>
        <taxon>Agaricales</taxon>
        <taxon>Marasmiineae</taxon>
        <taxon>Physalacriaceae</taxon>
        <taxon>Armillaria</taxon>
    </lineage>
</organism>
<reference evidence="2" key="1">
    <citation type="journal article" date="2017" name="Nat. Ecol. Evol.">
        <title>Genome expansion and lineage-specific genetic innovations in the forest pathogenic fungi Armillaria.</title>
        <authorList>
            <person name="Sipos G."/>
            <person name="Prasanna A.N."/>
            <person name="Walter M.C."/>
            <person name="O'Connor E."/>
            <person name="Balint B."/>
            <person name="Krizsan K."/>
            <person name="Kiss B."/>
            <person name="Hess J."/>
            <person name="Varga T."/>
            <person name="Slot J."/>
            <person name="Riley R."/>
            <person name="Boka B."/>
            <person name="Rigling D."/>
            <person name="Barry K."/>
            <person name="Lee J."/>
            <person name="Mihaltcheva S."/>
            <person name="LaButti K."/>
            <person name="Lipzen A."/>
            <person name="Waldron R."/>
            <person name="Moloney N.M."/>
            <person name="Sperisen C."/>
            <person name="Kredics L."/>
            <person name="Vagvoelgyi C."/>
            <person name="Patrignani A."/>
            <person name="Fitzpatrick D."/>
            <person name="Nagy I."/>
            <person name="Doyle S."/>
            <person name="Anderson J.B."/>
            <person name="Grigoriev I.V."/>
            <person name="Gueldener U."/>
            <person name="Muensterkoetter M."/>
            <person name="Nagy L.G."/>
        </authorList>
    </citation>
    <scope>NUCLEOTIDE SEQUENCE [LARGE SCALE GENOMIC DNA]</scope>
    <source>
        <strain evidence="2">C18/9</strain>
    </source>
</reference>
<protein>
    <submittedName>
        <fullName evidence="1">Uncharacterized protein</fullName>
    </submittedName>
</protein>
<dbReference type="EMBL" id="FUEG01000004">
    <property type="protein sequence ID" value="SJL02806.1"/>
    <property type="molecule type" value="Genomic_DNA"/>
</dbReference>